<dbReference type="Pfam" id="PF12740">
    <property type="entry name" value="PETase"/>
    <property type="match status" value="1"/>
</dbReference>
<dbReference type="Gene3D" id="3.40.50.1820">
    <property type="entry name" value="alpha/beta hydrolase"/>
    <property type="match status" value="1"/>
</dbReference>
<protein>
    <recommendedName>
        <fullName evidence="5">PET hydrolase/cutinase-like domain-containing protein</fullName>
    </recommendedName>
</protein>
<dbReference type="InterPro" id="IPR016986">
    <property type="entry name" value="UCP031982_abhydr"/>
</dbReference>
<proteinExistence type="predicted"/>
<dbReference type="Pfam" id="PF07224">
    <property type="entry name" value="Chlorophyllase"/>
    <property type="match status" value="1"/>
</dbReference>
<comment type="caution">
    <text evidence="6">The sequence shown here is derived from an EMBL/GenBank/DDBJ whole genome shotgun (WGS) entry which is preliminary data.</text>
</comment>
<reference evidence="6 7" key="1">
    <citation type="submission" date="2017-11" db="EMBL/GenBank/DDBJ databases">
        <title>Evolution of Phototrophy in the Chloroflexi Phylum Driven by Horizontal Gene Transfer.</title>
        <authorList>
            <person name="Ward L.M."/>
            <person name="Hemp J."/>
            <person name="Shih P.M."/>
            <person name="Mcglynn S.E."/>
            <person name="Fischer W."/>
        </authorList>
    </citation>
    <scope>NUCLEOTIDE SEQUENCE [LARGE SCALE GENOMIC DNA]</scope>
    <source>
        <strain evidence="6">CP2_2F</strain>
    </source>
</reference>
<keyword evidence="2" id="KW-0442">Lipid degradation</keyword>
<evidence type="ECO:0000256" key="3">
    <source>
        <dbReference type="ARBA" id="ARBA00023098"/>
    </source>
</evidence>
<dbReference type="InterPro" id="IPR017395">
    <property type="entry name" value="Chlorophyllase-like"/>
</dbReference>
<evidence type="ECO:0000256" key="2">
    <source>
        <dbReference type="ARBA" id="ARBA00022963"/>
    </source>
</evidence>
<gene>
    <name evidence="6" type="ORF">CUN51_04795</name>
</gene>
<feature type="chain" id="PRO_5014747418" description="PET hydrolase/cutinase-like domain-containing protein" evidence="4">
    <location>
        <begin position="28"/>
        <end position="387"/>
    </location>
</feature>
<dbReference type="InterPro" id="IPR029058">
    <property type="entry name" value="AB_hydrolase_fold"/>
</dbReference>
<dbReference type="GO" id="GO:0016042">
    <property type="term" value="P:lipid catabolic process"/>
    <property type="evidence" value="ECO:0007669"/>
    <property type="project" value="UniProtKB-KW"/>
</dbReference>
<dbReference type="EMBL" id="PGTK01000004">
    <property type="protein sequence ID" value="PJF31189.1"/>
    <property type="molecule type" value="Genomic_DNA"/>
</dbReference>
<dbReference type="AlphaFoldDB" id="A0A2M8P0X2"/>
<keyword evidence="4" id="KW-0732">Signal</keyword>
<dbReference type="Proteomes" id="UP000228921">
    <property type="component" value="Unassembled WGS sequence"/>
</dbReference>
<name>A0A2M8P0X2_9CHLR</name>
<evidence type="ECO:0000256" key="1">
    <source>
        <dbReference type="ARBA" id="ARBA00022801"/>
    </source>
</evidence>
<organism evidence="6 7">
    <name type="scientific">Candidatus Thermofonsia Clade 1 bacterium</name>
    <dbReference type="NCBI Taxonomy" id="2364210"/>
    <lineage>
        <taxon>Bacteria</taxon>
        <taxon>Bacillati</taxon>
        <taxon>Chloroflexota</taxon>
        <taxon>Candidatus Thermofontia</taxon>
        <taxon>Candidatus Thermofonsia Clade 1</taxon>
    </lineage>
</organism>
<dbReference type="PANTHER" id="PTHR10272:SF0">
    <property type="entry name" value="PLATELET-ACTIVATING FACTOR ACETYLHYDROLASE"/>
    <property type="match status" value="1"/>
</dbReference>
<dbReference type="InterPro" id="IPR041127">
    <property type="entry name" value="PET_hydrolase/cutinase-like"/>
</dbReference>
<evidence type="ECO:0000256" key="4">
    <source>
        <dbReference type="SAM" id="SignalP"/>
    </source>
</evidence>
<dbReference type="GO" id="GO:0003847">
    <property type="term" value="F:1-alkyl-2-acetylglycerophosphocholine esterase activity"/>
    <property type="evidence" value="ECO:0007669"/>
    <property type="project" value="TreeGrafter"/>
</dbReference>
<dbReference type="PIRSF" id="PIRSF031982">
    <property type="entry name" value="UCP031982_abhydr"/>
    <property type="match status" value="1"/>
</dbReference>
<feature type="domain" description="PET hydrolase/cutinase-like" evidence="5">
    <location>
        <begin position="250"/>
        <end position="324"/>
    </location>
</feature>
<evidence type="ECO:0000259" key="5">
    <source>
        <dbReference type="Pfam" id="PF12740"/>
    </source>
</evidence>
<evidence type="ECO:0000313" key="7">
    <source>
        <dbReference type="Proteomes" id="UP000228921"/>
    </source>
</evidence>
<feature type="signal peptide" evidence="4">
    <location>
        <begin position="1"/>
        <end position="27"/>
    </location>
</feature>
<dbReference type="PANTHER" id="PTHR10272">
    <property type="entry name" value="PLATELET-ACTIVATING FACTOR ACETYLHYDROLASE"/>
    <property type="match status" value="1"/>
</dbReference>
<dbReference type="SUPFAM" id="SSF53474">
    <property type="entry name" value="alpha/beta-Hydrolases"/>
    <property type="match status" value="1"/>
</dbReference>
<evidence type="ECO:0000313" key="6">
    <source>
        <dbReference type="EMBL" id="PJF31189.1"/>
    </source>
</evidence>
<keyword evidence="1" id="KW-0378">Hydrolase</keyword>
<keyword evidence="3" id="KW-0443">Lipid metabolism</keyword>
<sequence>MLFRDAVRLLWLSLALIALLVPHGASAQADPLPYAQAGAYAVGVRAIRIALDPNRVLTGFLWYPAQADSSAEYADYGYAKRSARARLNAQPEKGGAPYPLIIFSHGYGSYAAQSTFLTEHLASYGFVVLAINHNGSTRNDTDPQTGLTLGWYLRPRDVLSQIAWAEATNADPQSPFHSLFDLTQIGVSGHSYGGYTALAAAGAQLDFRALDAYCAQVTRFDLACLAQEAEPILAPILPKDAERSTLRLPSDPRIAAVLAMAPFNAPIMGMSGLANVTVPTFVMVGSADGVTPPERDAEPIYAQVGATQKAFLSLEGADHAIFTDCMPLLASLPRCNDAAWEAARAHALIQHFATAFFSAVLKGDSIARSALVAPPSIESVRYRGTFD</sequence>
<accession>A0A2M8P0X2</accession>